<dbReference type="Proteomes" id="UP000317893">
    <property type="component" value="Unassembled WGS sequence"/>
</dbReference>
<keyword evidence="4" id="KW-1185">Reference proteome</keyword>
<dbReference type="InterPro" id="IPR036291">
    <property type="entry name" value="NAD(P)-bd_dom_sf"/>
</dbReference>
<dbReference type="PRINTS" id="PR00081">
    <property type="entry name" value="GDHRDH"/>
</dbReference>
<dbReference type="InterPro" id="IPR002347">
    <property type="entry name" value="SDR_fam"/>
</dbReference>
<proteinExistence type="inferred from homology"/>
<comment type="caution">
    <text evidence="3">The sequence shown here is derived from an EMBL/GenBank/DDBJ whole genome shotgun (WGS) entry which is preliminary data.</text>
</comment>
<dbReference type="InterPro" id="IPR020904">
    <property type="entry name" value="Sc_DH/Rdtase_CS"/>
</dbReference>
<dbReference type="CDD" id="cd05233">
    <property type="entry name" value="SDR_c"/>
    <property type="match status" value="1"/>
</dbReference>
<name>A0A542E6V2_9MICO</name>
<dbReference type="FunFam" id="3.40.50.720:FF:000084">
    <property type="entry name" value="Short-chain dehydrogenase reductase"/>
    <property type="match status" value="1"/>
</dbReference>
<dbReference type="PRINTS" id="PR00080">
    <property type="entry name" value="SDRFAMILY"/>
</dbReference>
<comment type="similarity">
    <text evidence="1">Belongs to the short-chain dehydrogenases/reductases (SDR) family.</text>
</comment>
<dbReference type="PANTHER" id="PTHR43477">
    <property type="entry name" value="DIHYDROANTICAPSIN 7-DEHYDROGENASE"/>
    <property type="match status" value="1"/>
</dbReference>
<dbReference type="OrthoDB" id="286404at2"/>
<dbReference type="SUPFAM" id="SSF51735">
    <property type="entry name" value="NAD(P)-binding Rossmann-fold domains"/>
    <property type="match status" value="1"/>
</dbReference>
<evidence type="ECO:0000256" key="2">
    <source>
        <dbReference type="ARBA" id="ARBA00023002"/>
    </source>
</evidence>
<dbReference type="Gene3D" id="3.40.50.720">
    <property type="entry name" value="NAD(P)-binding Rossmann-like Domain"/>
    <property type="match status" value="1"/>
</dbReference>
<dbReference type="Pfam" id="PF13561">
    <property type="entry name" value="adh_short_C2"/>
    <property type="match status" value="1"/>
</dbReference>
<dbReference type="AlphaFoldDB" id="A0A542E6V2"/>
<gene>
    <name evidence="3" type="ORF">FB458_4207</name>
</gene>
<keyword evidence="2" id="KW-0560">Oxidoreductase</keyword>
<sequence>MTDPTQEPSSPDYFSVADGPRPDYARLFRLDGRTALVVGGGSGIGRESALALAAQGARVVVADRDLAAAEATVAEADGASYDGGLVTHELDVTDEDAVRQSAAELGVVDTLVFTAGTNVRKRVLDYSGEEFDRVVGLNLRAAFDLVRAFGPGMAQRGRGSIIGLASMRAVMVEPGQGVYAATKAGLLQLLRTVAAELGPQGVRANTIAPGVVGTPLTTQIRADEEWAGAYATKSALGRWAHPGEIAGAVVYLASDASSFVTGSQLVVDAGWTAVDGRFTPPG</sequence>
<protein>
    <submittedName>
        <fullName evidence="3">NAD(P)-dependent dehydrogenase (Short-subunit alcohol dehydrogenase family)</fullName>
    </submittedName>
</protein>
<dbReference type="PANTHER" id="PTHR43477:SF1">
    <property type="entry name" value="DIHYDROANTICAPSIN 7-DEHYDROGENASE"/>
    <property type="match status" value="1"/>
</dbReference>
<dbReference type="GO" id="GO:0016491">
    <property type="term" value="F:oxidoreductase activity"/>
    <property type="evidence" value="ECO:0007669"/>
    <property type="project" value="UniProtKB-KW"/>
</dbReference>
<dbReference type="PROSITE" id="PS00061">
    <property type="entry name" value="ADH_SHORT"/>
    <property type="match status" value="1"/>
</dbReference>
<evidence type="ECO:0000256" key="1">
    <source>
        <dbReference type="ARBA" id="ARBA00006484"/>
    </source>
</evidence>
<dbReference type="EMBL" id="VFMN01000001">
    <property type="protein sequence ID" value="TQJ11058.1"/>
    <property type="molecule type" value="Genomic_DNA"/>
</dbReference>
<dbReference type="InterPro" id="IPR051122">
    <property type="entry name" value="SDR_DHRS6-like"/>
</dbReference>
<reference evidence="3 4" key="1">
    <citation type="submission" date="2019-06" db="EMBL/GenBank/DDBJ databases">
        <title>Sequencing the genomes of 1000 actinobacteria strains.</title>
        <authorList>
            <person name="Klenk H.-P."/>
        </authorList>
    </citation>
    <scope>NUCLEOTIDE SEQUENCE [LARGE SCALE GENOMIC DNA]</scope>
    <source>
        <strain evidence="3 4">DSM 18607</strain>
    </source>
</reference>
<dbReference type="RefSeq" id="WP_141850193.1">
    <property type="nucleotide sequence ID" value="NZ_BAAAPR010000018.1"/>
</dbReference>
<evidence type="ECO:0000313" key="3">
    <source>
        <dbReference type="EMBL" id="TQJ11058.1"/>
    </source>
</evidence>
<evidence type="ECO:0000313" key="4">
    <source>
        <dbReference type="Proteomes" id="UP000317893"/>
    </source>
</evidence>
<accession>A0A542E6V2</accession>
<organism evidence="3 4">
    <name type="scientific">Lapillicoccus jejuensis</name>
    <dbReference type="NCBI Taxonomy" id="402171"/>
    <lineage>
        <taxon>Bacteria</taxon>
        <taxon>Bacillati</taxon>
        <taxon>Actinomycetota</taxon>
        <taxon>Actinomycetes</taxon>
        <taxon>Micrococcales</taxon>
        <taxon>Intrasporangiaceae</taxon>
        <taxon>Lapillicoccus</taxon>
    </lineage>
</organism>